<evidence type="ECO:0000313" key="4">
    <source>
        <dbReference type="WBParaSite" id="nOo.2.0.1.t10104-RA"/>
    </source>
</evidence>
<evidence type="ECO:0000313" key="3">
    <source>
        <dbReference type="Proteomes" id="UP000271087"/>
    </source>
</evidence>
<keyword evidence="3" id="KW-1185">Reference proteome</keyword>
<sequence>MKDPRKDLKIQDLELNSVLATQLGRNSSSTSSLVSAKNEFQRQFWPKMEYSSDSSRSDSSGERKETKKSNLSRRNRGAEAMRRFIANQIEEERISTYERKRQRMAQINTGKAAKRRRRIRSAETMQRLIADQTGEERASTNERRRQNRSNRNESPVEQD</sequence>
<organism evidence="4">
    <name type="scientific">Onchocerca ochengi</name>
    <name type="common">Filarial nematode worm</name>
    <dbReference type="NCBI Taxonomy" id="42157"/>
    <lineage>
        <taxon>Eukaryota</taxon>
        <taxon>Metazoa</taxon>
        <taxon>Ecdysozoa</taxon>
        <taxon>Nematoda</taxon>
        <taxon>Chromadorea</taxon>
        <taxon>Rhabditida</taxon>
        <taxon>Spirurina</taxon>
        <taxon>Spiruromorpha</taxon>
        <taxon>Filarioidea</taxon>
        <taxon>Onchocercidae</taxon>
        <taxon>Onchocerca</taxon>
    </lineage>
</organism>
<dbReference type="Proteomes" id="UP000271087">
    <property type="component" value="Unassembled WGS sequence"/>
</dbReference>
<name>A0A182EPP6_ONCOC</name>
<reference evidence="4" key="1">
    <citation type="submission" date="2016-06" db="UniProtKB">
        <authorList>
            <consortium name="WormBaseParasite"/>
        </authorList>
    </citation>
    <scope>IDENTIFICATION</scope>
</reference>
<dbReference type="EMBL" id="UYRW01005478">
    <property type="protein sequence ID" value="VDM93831.1"/>
    <property type="molecule type" value="Genomic_DNA"/>
</dbReference>
<gene>
    <name evidence="2" type="ORF">NOO_LOCUS10104</name>
</gene>
<evidence type="ECO:0000313" key="2">
    <source>
        <dbReference type="EMBL" id="VDM93831.1"/>
    </source>
</evidence>
<feature type="region of interest" description="Disordered" evidence="1">
    <location>
        <begin position="99"/>
        <end position="159"/>
    </location>
</feature>
<feature type="compositionally biased region" description="Basic and acidic residues" evidence="1">
    <location>
        <begin position="134"/>
        <end position="144"/>
    </location>
</feature>
<proteinExistence type="predicted"/>
<reference evidence="2 3" key="2">
    <citation type="submission" date="2018-08" db="EMBL/GenBank/DDBJ databases">
        <authorList>
            <person name="Laetsch R D."/>
            <person name="Stevens L."/>
            <person name="Kumar S."/>
            <person name="Blaxter L. M."/>
        </authorList>
    </citation>
    <scope>NUCLEOTIDE SEQUENCE [LARGE SCALE GENOMIC DNA]</scope>
</reference>
<accession>A0A182EPP6</accession>
<dbReference type="AlphaFoldDB" id="A0A182EPP6"/>
<dbReference type="OrthoDB" id="10262284at2759"/>
<evidence type="ECO:0000256" key="1">
    <source>
        <dbReference type="SAM" id="MobiDB-lite"/>
    </source>
</evidence>
<dbReference type="WBParaSite" id="nOo.2.0.1.t10104-RA">
    <property type="protein sequence ID" value="nOo.2.0.1.t10104-RA"/>
    <property type="gene ID" value="nOo.2.0.1.g10104"/>
</dbReference>
<protein>
    <submittedName>
        <fullName evidence="4">BZIP domain-containing protein</fullName>
    </submittedName>
</protein>
<feature type="region of interest" description="Disordered" evidence="1">
    <location>
        <begin position="44"/>
        <end position="81"/>
    </location>
</feature>
<feature type="compositionally biased region" description="Basic and acidic residues" evidence="1">
    <location>
        <begin position="55"/>
        <end position="68"/>
    </location>
</feature>